<dbReference type="GO" id="GO:0005739">
    <property type="term" value="C:mitochondrion"/>
    <property type="evidence" value="ECO:0007669"/>
    <property type="project" value="TreeGrafter"/>
</dbReference>
<feature type="compositionally biased region" description="Polar residues" evidence="2">
    <location>
        <begin position="601"/>
        <end position="611"/>
    </location>
</feature>
<dbReference type="STRING" id="155417.A0A4Q4T5L9"/>
<feature type="compositionally biased region" description="Polar residues" evidence="2">
    <location>
        <begin position="1240"/>
        <end position="1266"/>
    </location>
</feature>
<reference evidence="4 5" key="1">
    <citation type="submission" date="2018-06" db="EMBL/GenBank/DDBJ databases">
        <title>Complete Genomes of Monosporascus.</title>
        <authorList>
            <person name="Robinson A.J."/>
            <person name="Natvig D.O."/>
        </authorList>
    </citation>
    <scope>NUCLEOTIDE SEQUENCE [LARGE SCALE GENOMIC DNA]</scope>
    <source>
        <strain evidence="4 5">CBS 110550</strain>
    </source>
</reference>
<dbReference type="GO" id="GO:0000226">
    <property type="term" value="P:microtubule cytoskeleton organization"/>
    <property type="evidence" value="ECO:0007669"/>
    <property type="project" value="TreeGrafter"/>
</dbReference>
<feature type="compositionally biased region" description="Polar residues" evidence="2">
    <location>
        <begin position="781"/>
        <end position="799"/>
    </location>
</feature>
<evidence type="ECO:0000313" key="4">
    <source>
        <dbReference type="EMBL" id="RYP01523.1"/>
    </source>
</evidence>
<name>A0A4Q4T5L9_9PEZI</name>
<feature type="compositionally biased region" description="Pro residues" evidence="2">
    <location>
        <begin position="907"/>
        <end position="916"/>
    </location>
</feature>
<gene>
    <name evidence="4" type="ORF">DL764_006189</name>
</gene>
<proteinExistence type="predicted"/>
<dbReference type="Pfam" id="PF12814">
    <property type="entry name" value="Mcp5_PH"/>
    <property type="match status" value="1"/>
</dbReference>
<feature type="compositionally biased region" description="Low complexity" evidence="2">
    <location>
        <begin position="19"/>
        <end position="31"/>
    </location>
</feature>
<feature type="compositionally biased region" description="Basic residues" evidence="2">
    <location>
        <begin position="725"/>
        <end position="735"/>
    </location>
</feature>
<evidence type="ECO:0000256" key="2">
    <source>
        <dbReference type="SAM" id="MobiDB-lite"/>
    </source>
</evidence>
<accession>A0A4Q4T5L9</accession>
<feature type="coiled-coil region" evidence="1">
    <location>
        <begin position="162"/>
        <end position="228"/>
    </location>
</feature>
<feature type="region of interest" description="Disordered" evidence="2">
    <location>
        <begin position="1340"/>
        <end position="1395"/>
    </location>
</feature>
<feature type="compositionally biased region" description="Low complexity" evidence="2">
    <location>
        <begin position="922"/>
        <end position="938"/>
    </location>
</feature>
<dbReference type="GO" id="GO:0005543">
    <property type="term" value="F:phospholipid binding"/>
    <property type="evidence" value="ECO:0007669"/>
    <property type="project" value="InterPro"/>
</dbReference>
<dbReference type="GO" id="GO:0005938">
    <property type="term" value="C:cell cortex"/>
    <property type="evidence" value="ECO:0007669"/>
    <property type="project" value="InterPro"/>
</dbReference>
<comment type="caution">
    <text evidence="4">The sequence shown here is derived from an EMBL/GenBank/DDBJ whole genome shotgun (WGS) entry which is preliminary data.</text>
</comment>
<feature type="region of interest" description="Disordered" evidence="2">
    <location>
        <begin position="1280"/>
        <end position="1301"/>
    </location>
</feature>
<dbReference type="GO" id="GO:0032065">
    <property type="term" value="P:maintenance of protein location in cell cortex"/>
    <property type="evidence" value="ECO:0007669"/>
    <property type="project" value="InterPro"/>
</dbReference>
<protein>
    <recommendedName>
        <fullName evidence="3">Pleckstrin homology domain-containing protein</fullName>
    </recommendedName>
</protein>
<dbReference type="PANTHER" id="PTHR28190">
    <property type="entry name" value="NUCLEAR MIGRATION PROTEIN NUM1"/>
    <property type="match status" value="1"/>
</dbReference>
<feature type="region of interest" description="Disordered" evidence="2">
    <location>
        <begin position="587"/>
        <end position="686"/>
    </location>
</feature>
<evidence type="ECO:0000256" key="1">
    <source>
        <dbReference type="SAM" id="Coils"/>
    </source>
</evidence>
<feature type="region of interest" description="Disordered" evidence="2">
    <location>
        <begin position="1219"/>
        <end position="1266"/>
    </location>
</feature>
<dbReference type="InterPro" id="IPR024774">
    <property type="entry name" value="PH_dom-Mcp5-type"/>
</dbReference>
<dbReference type="Proteomes" id="UP000293360">
    <property type="component" value="Unassembled WGS sequence"/>
</dbReference>
<dbReference type="OrthoDB" id="2149224at2759"/>
<evidence type="ECO:0000313" key="5">
    <source>
        <dbReference type="Proteomes" id="UP000293360"/>
    </source>
</evidence>
<evidence type="ECO:0000259" key="3">
    <source>
        <dbReference type="Pfam" id="PF12814"/>
    </source>
</evidence>
<keyword evidence="5" id="KW-1185">Reference proteome</keyword>
<feature type="domain" description="Pleckstrin homology" evidence="3">
    <location>
        <begin position="980"/>
        <end position="1112"/>
    </location>
</feature>
<organism evidence="4 5">
    <name type="scientific">Monosporascus ibericus</name>
    <dbReference type="NCBI Taxonomy" id="155417"/>
    <lineage>
        <taxon>Eukaryota</taxon>
        <taxon>Fungi</taxon>
        <taxon>Dikarya</taxon>
        <taxon>Ascomycota</taxon>
        <taxon>Pezizomycotina</taxon>
        <taxon>Sordariomycetes</taxon>
        <taxon>Xylariomycetidae</taxon>
        <taxon>Xylariales</taxon>
        <taxon>Xylariales incertae sedis</taxon>
        <taxon>Monosporascus</taxon>
    </lineage>
</organism>
<feature type="compositionally biased region" description="Polar residues" evidence="2">
    <location>
        <begin position="953"/>
        <end position="978"/>
    </location>
</feature>
<feature type="compositionally biased region" description="Polar residues" evidence="2">
    <location>
        <begin position="1364"/>
        <end position="1380"/>
    </location>
</feature>
<feature type="region of interest" description="Disordered" evidence="2">
    <location>
        <begin position="480"/>
        <end position="506"/>
    </location>
</feature>
<feature type="compositionally biased region" description="Acidic residues" evidence="2">
    <location>
        <begin position="1"/>
        <end position="10"/>
    </location>
</feature>
<feature type="compositionally biased region" description="Basic and acidic residues" evidence="2">
    <location>
        <begin position="57"/>
        <end position="71"/>
    </location>
</feature>
<dbReference type="GO" id="GO:0015631">
    <property type="term" value="F:tubulin binding"/>
    <property type="evidence" value="ECO:0007669"/>
    <property type="project" value="TreeGrafter"/>
</dbReference>
<feature type="compositionally biased region" description="Polar residues" evidence="2">
    <location>
        <begin position="811"/>
        <end position="829"/>
    </location>
</feature>
<feature type="region of interest" description="Disordered" evidence="2">
    <location>
        <begin position="718"/>
        <end position="747"/>
    </location>
</feature>
<dbReference type="PANTHER" id="PTHR28190:SF2">
    <property type="entry name" value="MIGRATION PROTEIN, PUTATIVE (AFU_ORTHOLOGUE AFUA_2G07730)-RELATED"/>
    <property type="match status" value="1"/>
</dbReference>
<sequence length="1395" mass="153417">MTAWETEDELCSAAVATLPTPSDTPYRTPSRTSRRSRRSTTPPGVSSSPPPLPPGDWTEKSTKRSSKDVTMKESFSILDPRRFTPTLHANLVSEILALRRDQEDKLKIIESLEETLHTTREEQETLQMDLSNTTKESRSLKRQLALLEGGTSTAMGDLVRERNEAVETLAETKKRLETSQKKLKTQEEDSQRVHDLWAKEKDDWEEERRKYERKLHIAETRLKAVLDEVAAFQASQMSGANQGAEAEEEEAGRENDAASVRSMSMRNSVPYSTMSGGMGKINGHSLADELNFDDDSDSQTDMDGRQSAFSIRHNRNFSRDSVFSKSHARNQSIESQVRPGSVVRGRLYMNSTVLERLEGGIREDDESQTSVAKAEYVDSGVQYSSPVEYRDSGVQHSPLVEYTDSGVQYSPRQSAKGAVSEPSTPERAIKLEKTMDTESPHRGEMEIEANQRRKRVQLAKPLPIESPVIGKLMVSSASQTLDDPLSAQRTPVSPARTKTLPVAGDKPAPVQMASTAIQTDAPPLEPSAPFLTMPIPSISVIPPTSRSPTPQEHRLPQYVKDFGCQVSIITTAQSTSTATQTEEIRIDKRLDKLPPHLHPSAISSRPVSPNSVAVEDSANFTPVPGNVPPRNPRRLITKRSFADGVPSSPPTYPLSPVSIESETRDIYPGNNDDGPLSNEKAPMRRPHRISSLFAGFEAESSEDGEGFDDVDGSDAEFRTALSAPKPKRSSGKKLTARSGSESPEQVRMVNMQPISIAKQIIGGPEVYSSFNIPGGRDPTAGKSSKVPTRTADKSNTAGTVSRAGAMRKTAMIQSGIASHQHRSPSPNLQDSHDPPFPIPTRASSRRPPISGSAPSDTQHGLPSKGGGSHRRGAKGSGVYRSNSIRKVRSAAAMPRNPRHRRQSSRSPPRPPPPPMSPSTEATYSPSLSPLPSTHLTSPRGRDGAASRYRSHRSQPSTNTAYTDNTNTESPAGSSQQASGVVDAIAQTMVGEWMFKYIRRRKSFTMADSASRNEENSNDRHKRWVWLAPYERAILWSSKQPQSGTALMGKPGRKLTIQSVLDVKDDNPPPKGATQVFNRSILILTPERALKFTATTADRHYLWLTALSFLAHSQQAVPDILPTSLAPQNGAPELDVPRIRTKRGGIRDSIRLTKGKNPAMATQAERMIETSQLDEALTSFKSDPFTPTPIHNRELSIEAAEPPIIPRFHGRVDERTNQVVLHGRKRSNTGGHVPPPLSFRGFSSPTGPSHSSYHTPSNSTAGNSVGTGAISDTYQASSNMTWGQDSVVSQRTSEASSRPPMNSNFFEAIGTVRMEAFINPLTFPRFDDHPDESGEWRYRARRRSKEMRRRRSRSGRRDSYASRGTRATATTDSNYGGSSRTGAEEDFFRDDPFRGF</sequence>
<feature type="region of interest" description="Disordered" evidence="2">
    <location>
        <begin position="769"/>
        <end position="978"/>
    </location>
</feature>
<dbReference type="EMBL" id="QJNU01000357">
    <property type="protein sequence ID" value="RYP01523.1"/>
    <property type="molecule type" value="Genomic_DNA"/>
</dbReference>
<feature type="compositionally biased region" description="Polar residues" evidence="2">
    <location>
        <begin position="480"/>
        <end position="491"/>
    </location>
</feature>
<feature type="region of interest" description="Disordered" evidence="2">
    <location>
        <begin position="237"/>
        <end position="260"/>
    </location>
</feature>
<feature type="region of interest" description="Disordered" evidence="2">
    <location>
        <begin position="1"/>
        <end position="73"/>
    </location>
</feature>
<dbReference type="InterPro" id="IPR053005">
    <property type="entry name" value="Nuclear_Pos-Cytoskel_Interact"/>
</dbReference>
<feature type="compositionally biased region" description="Basic residues" evidence="2">
    <location>
        <begin position="1340"/>
        <end position="1353"/>
    </location>
</feature>
<keyword evidence="1" id="KW-0175">Coiled coil</keyword>